<name>A0A382XR76_9ZZZZ</name>
<accession>A0A382XR76</accession>
<dbReference type="InterPro" id="IPR036237">
    <property type="entry name" value="Xyl_isomerase-like_sf"/>
</dbReference>
<gene>
    <name evidence="1" type="ORF">METZ01_LOCUS426486</name>
</gene>
<reference evidence="1" key="1">
    <citation type="submission" date="2018-05" db="EMBL/GenBank/DDBJ databases">
        <authorList>
            <person name="Lanie J.A."/>
            <person name="Ng W.-L."/>
            <person name="Kazmierczak K.M."/>
            <person name="Andrzejewski T.M."/>
            <person name="Davidsen T.M."/>
            <person name="Wayne K.J."/>
            <person name="Tettelin H."/>
            <person name="Glass J.I."/>
            <person name="Rusch D."/>
            <person name="Podicherti R."/>
            <person name="Tsui H.-C.T."/>
            <person name="Winkler M.E."/>
        </authorList>
    </citation>
    <scope>NUCLEOTIDE SEQUENCE</scope>
</reference>
<dbReference type="EMBL" id="UINC01169876">
    <property type="protein sequence ID" value="SVD73632.1"/>
    <property type="molecule type" value="Genomic_DNA"/>
</dbReference>
<dbReference type="AlphaFoldDB" id="A0A382XR76"/>
<feature type="non-terminal residue" evidence="1">
    <location>
        <position position="161"/>
    </location>
</feature>
<sequence>MFKLMSIKLGIAPIAWSNDDMPELGGDTPIEQCLEEASLAGFTGIELGGKFPRNSGIIKFLLQKYKLSLPGGWYGSLLRERSIEDEWSAMQGHIKLLQHVNASVFVFADVSGSIQGDINSPLSKRPQLENHEWPEYCKKISDISNRLNDVGLPMSYHEHMG</sequence>
<dbReference type="Gene3D" id="3.20.20.150">
    <property type="entry name" value="Divalent-metal-dependent TIM barrel enzymes"/>
    <property type="match status" value="1"/>
</dbReference>
<dbReference type="SUPFAM" id="SSF51658">
    <property type="entry name" value="Xylose isomerase-like"/>
    <property type="match status" value="1"/>
</dbReference>
<evidence type="ECO:0000313" key="1">
    <source>
        <dbReference type="EMBL" id="SVD73632.1"/>
    </source>
</evidence>
<organism evidence="1">
    <name type="scientific">marine metagenome</name>
    <dbReference type="NCBI Taxonomy" id="408172"/>
    <lineage>
        <taxon>unclassified sequences</taxon>
        <taxon>metagenomes</taxon>
        <taxon>ecological metagenomes</taxon>
    </lineage>
</organism>
<proteinExistence type="predicted"/>
<protein>
    <recommendedName>
        <fullName evidence="2">Xylose isomerase-like TIM barrel domain-containing protein</fullName>
    </recommendedName>
</protein>
<evidence type="ECO:0008006" key="2">
    <source>
        <dbReference type="Google" id="ProtNLM"/>
    </source>
</evidence>